<reference evidence="2 3" key="1">
    <citation type="journal article" date="2021" name="Elife">
        <title>Chloroplast acquisition without the gene transfer in kleptoplastic sea slugs, Plakobranchus ocellatus.</title>
        <authorList>
            <person name="Maeda T."/>
            <person name="Takahashi S."/>
            <person name="Yoshida T."/>
            <person name="Shimamura S."/>
            <person name="Takaki Y."/>
            <person name="Nagai Y."/>
            <person name="Toyoda A."/>
            <person name="Suzuki Y."/>
            <person name="Arimoto A."/>
            <person name="Ishii H."/>
            <person name="Satoh N."/>
            <person name="Nishiyama T."/>
            <person name="Hasebe M."/>
            <person name="Maruyama T."/>
            <person name="Minagawa J."/>
            <person name="Obokata J."/>
            <person name="Shigenobu S."/>
        </authorList>
    </citation>
    <scope>NUCLEOTIDE SEQUENCE [LARGE SCALE GENOMIC DNA]</scope>
</reference>
<sequence>MMEEEDGRGGGVGEERARRRRRRIRRTMRRNRRRKKNDNSAEEKTYRKKETRKTSVVRKRPKKLSINEADVLREDIVSSKRIKRFFHNTLYLPYNPTLQAEIFLLLNSWHYFTYLTSLL</sequence>
<accession>A0AAV4CCK6</accession>
<dbReference type="EMBL" id="BLXT01006120">
    <property type="protein sequence ID" value="GFO29178.1"/>
    <property type="molecule type" value="Genomic_DNA"/>
</dbReference>
<evidence type="ECO:0000313" key="3">
    <source>
        <dbReference type="Proteomes" id="UP000735302"/>
    </source>
</evidence>
<name>A0AAV4CCK6_9GAST</name>
<protein>
    <submittedName>
        <fullName evidence="2">Uncharacterized protein</fullName>
    </submittedName>
</protein>
<evidence type="ECO:0000256" key="1">
    <source>
        <dbReference type="SAM" id="MobiDB-lite"/>
    </source>
</evidence>
<comment type="caution">
    <text evidence="2">The sequence shown here is derived from an EMBL/GenBank/DDBJ whole genome shotgun (WGS) entry which is preliminary data.</text>
</comment>
<keyword evidence="3" id="KW-1185">Reference proteome</keyword>
<dbReference type="Proteomes" id="UP000735302">
    <property type="component" value="Unassembled WGS sequence"/>
</dbReference>
<gene>
    <name evidence="2" type="ORF">PoB_005568300</name>
</gene>
<feature type="compositionally biased region" description="Basic residues" evidence="1">
    <location>
        <begin position="46"/>
        <end position="61"/>
    </location>
</feature>
<organism evidence="2 3">
    <name type="scientific">Plakobranchus ocellatus</name>
    <dbReference type="NCBI Taxonomy" id="259542"/>
    <lineage>
        <taxon>Eukaryota</taxon>
        <taxon>Metazoa</taxon>
        <taxon>Spiralia</taxon>
        <taxon>Lophotrochozoa</taxon>
        <taxon>Mollusca</taxon>
        <taxon>Gastropoda</taxon>
        <taxon>Heterobranchia</taxon>
        <taxon>Euthyneura</taxon>
        <taxon>Panpulmonata</taxon>
        <taxon>Sacoglossa</taxon>
        <taxon>Placobranchoidea</taxon>
        <taxon>Plakobranchidae</taxon>
        <taxon>Plakobranchus</taxon>
    </lineage>
</organism>
<feature type="compositionally biased region" description="Basic residues" evidence="1">
    <location>
        <begin position="18"/>
        <end position="36"/>
    </location>
</feature>
<proteinExistence type="predicted"/>
<evidence type="ECO:0000313" key="2">
    <source>
        <dbReference type="EMBL" id="GFO29178.1"/>
    </source>
</evidence>
<feature type="region of interest" description="Disordered" evidence="1">
    <location>
        <begin position="1"/>
        <end position="61"/>
    </location>
</feature>
<dbReference type="AlphaFoldDB" id="A0AAV4CCK6"/>